<dbReference type="OrthoDB" id="10419557at2759"/>
<feature type="region of interest" description="Disordered" evidence="1">
    <location>
        <begin position="177"/>
        <end position="212"/>
    </location>
</feature>
<evidence type="ECO:0000256" key="1">
    <source>
        <dbReference type="SAM" id="MobiDB-lite"/>
    </source>
</evidence>
<protein>
    <submittedName>
        <fullName evidence="2">Uncharacterized protein</fullName>
    </submittedName>
</protein>
<dbReference type="EMBL" id="JABAHT010000385">
    <property type="protein sequence ID" value="KAF4656837.1"/>
    <property type="molecule type" value="Genomic_DNA"/>
</dbReference>
<reference evidence="2 3" key="1">
    <citation type="submission" date="2020-04" db="EMBL/GenBank/DDBJ databases">
        <title>Perkinsus olseni comparative genomics.</title>
        <authorList>
            <person name="Bogema D.R."/>
        </authorList>
    </citation>
    <scope>NUCLEOTIDE SEQUENCE [LARGE SCALE GENOMIC DNA]</scope>
    <source>
        <strain evidence="2">ATCC PRA-179</strain>
    </source>
</reference>
<feature type="compositionally biased region" description="Polar residues" evidence="1">
    <location>
        <begin position="199"/>
        <end position="212"/>
    </location>
</feature>
<dbReference type="Proteomes" id="UP000570595">
    <property type="component" value="Unassembled WGS sequence"/>
</dbReference>
<name>A0A7J6LC47_PEROL</name>
<proteinExistence type="predicted"/>
<dbReference type="AlphaFoldDB" id="A0A7J6LC47"/>
<accession>A0A7J6LC47</accession>
<sequence>MFDGLYETANETGFDQLKMLSVNIRTEQTDHPRVELVVDFQHYEVRLCEERAVWREGCLQLDFSKEALDPETIIFGDTLELDYISFASFRICHQERGELVLIFDTSKYSEGLLQLIVCNAESGLVVGFGPRKPEILDFPGLAPREREILYSVSLGTGDGEITQYGLRLARQVSVDEDTAGVSERTRKRISHPQSKEALQKNSTKDAGTPVNGRQEQVWNHANEAAVPSFDLPTTAQSTSLGAQQAVGWIDTSFQAQGASSSPLPAEVFAGHYGGRLAPQEHSSISTIIPSSGRHNRGGVVEGWAVIPDGQYETTNVDVAPLERVTVEIRSELQTGQRRVQLTAKFKGFEMQFCEETALFFFGDCLHLDFSAEFHDSDMFIFKDSLKFDYVYPSSFRIRRRAAGGWFFMFDARRSSKGAITSTVHLMLRQVVPRKEYYSSGVIL</sequence>
<gene>
    <name evidence="2" type="ORF">FOZ61_006639</name>
</gene>
<evidence type="ECO:0000313" key="2">
    <source>
        <dbReference type="EMBL" id="KAF4656837.1"/>
    </source>
</evidence>
<comment type="caution">
    <text evidence="2">The sequence shown here is derived from an EMBL/GenBank/DDBJ whole genome shotgun (WGS) entry which is preliminary data.</text>
</comment>
<evidence type="ECO:0000313" key="3">
    <source>
        <dbReference type="Proteomes" id="UP000570595"/>
    </source>
</evidence>
<organism evidence="2 3">
    <name type="scientific">Perkinsus olseni</name>
    <name type="common">Perkinsus atlanticus</name>
    <dbReference type="NCBI Taxonomy" id="32597"/>
    <lineage>
        <taxon>Eukaryota</taxon>
        <taxon>Sar</taxon>
        <taxon>Alveolata</taxon>
        <taxon>Perkinsozoa</taxon>
        <taxon>Perkinsea</taxon>
        <taxon>Perkinsida</taxon>
        <taxon>Perkinsidae</taxon>
        <taxon>Perkinsus</taxon>
    </lineage>
</organism>